<name>A0A6P1M7X1_9BACT</name>
<dbReference type="InterPro" id="IPR023214">
    <property type="entry name" value="HAD_sf"/>
</dbReference>
<dbReference type="SUPFAM" id="SSF56784">
    <property type="entry name" value="HAD-like"/>
    <property type="match status" value="1"/>
</dbReference>
<dbReference type="Gene3D" id="3.40.50.1000">
    <property type="entry name" value="HAD superfamily/HAD-like"/>
    <property type="match status" value="1"/>
</dbReference>
<protein>
    <submittedName>
        <fullName evidence="1">HAD hydrolase-like protein</fullName>
    </submittedName>
</protein>
<evidence type="ECO:0000313" key="2">
    <source>
        <dbReference type="Proteomes" id="UP000464954"/>
    </source>
</evidence>
<evidence type="ECO:0000313" key="1">
    <source>
        <dbReference type="EMBL" id="QHI69163.1"/>
    </source>
</evidence>
<organism evidence="1 2">
    <name type="scientific">Tichowtungia aerotolerans</name>
    <dbReference type="NCBI Taxonomy" id="2697043"/>
    <lineage>
        <taxon>Bacteria</taxon>
        <taxon>Pseudomonadati</taxon>
        <taxon>Kiritimatiellota</taxon>
        <taxon>Tichowtungiia</taxon>
        <taxon>Tichowtungiales</taxon>
        <taxon>Tichowtungiaceae</taxon>
        <taxon>Tichowtungia</taxon>
    </lineage>
</organism>
<dbReference type="InterPro" id="IPR041492">
    <property type="entry name" value="HAD_2"/>
</dbReference>
<accession>A0A6P1M7X1</accession>
<proteinExistence type="predicted"/>
<dbReference type="AlphaFoldDB" id="A0A6P1M7X1"/>
<dbReference type="Proteomes" id="UP000464954">
    <property type="component" value="Chromosome"/>
</dbReference>
<dbReference type="InterPro" id="IPR036412">
    <property type="entry name" value="HAD-like_sf"/>
</dbReference>
<dbReference type="Pfam" id="PF13419">
    <property type="entry name" value="HAD_2"/>
    <property type="match status" value="1"/>
</dbReference>
<sequence length="292" mass="33068">MDYISQLRSFPRENDFFIGFDSDGCVFDSMELKHKECFCPAVIKHMRCQPVSKAAREVWDFVNLYSKTRGCNRFLALQYFRDLLNARPDVNARGFQPLELPELDAWVKRESRLGNPALEKEVERTGNEELRKLFDWSLEVNGRVLDMVDGVLPFPGVMDVLRQGKGRADMMVISQTPLDAIEREWEENGMTGYVRLIAAQEHGTKTEHIRFATEGKGYGPDSVLMIGDAPGDAQAAADNNALFYPILPGHEESSWAQLAGEGLSRFFDGTYNGNYQQMLLQKFDASLPENPV</sequence>
<dbReference type="EMBL" id="CP047593">
    <property type="protein sequence ID" value="QHI69163.1"/>
    <property type="molecule type" value="Genomic_DNA"/>
</dbReference>
<reference evidence="1 2" key="1">
    <citation type="submission" date="2020-01" db="EMBL/GenBank/DDBJ databases">
        <title>Ponticoccus aerotolerans gen. nov., sp. nov., an anaerobic bacterium and proposal of Ponticoccusceae fam. nov., Ponticoccusles ord. nov. and Ponticoccuse classis nov. in the phylum Kiritimatiellaeota.</title>
        <authorList>
            <person name="Zhou L.Y."/>
            <person name="Du Z.J."/>
        </authorList>
    </citation>
    <scope>NUCLEOTIDE SEQUENCE [LARGE SCALE GENOMIC DNA]</scope>
    <source>
        <strain evidence="1 2">S-5007</strain>
    </source>
</reference>
<dbReference type="GO" id="GO:0016787">
    <property type="term" value="F:hydrolase activity"/>
    <property type="evidence" value="ECO:0007669"/>
    <property type="project" value="UniProtKB-KW"/>
</dbReference>
<dbReference type="RefSeq" id="WP_160628194.1">
    <property type="nucleotide sequence ID" value="NZ_CP047593.1"/>
</dbReference>
<dbReference type="KEGG" id="taer:GT409_06765"/>
<keyword evidence="1" id="KW-0378">Hydrolase</keyword>
<gene>
    <name evidence="1" type="ORF">GT409_06765</name>
</gene>
<keyword evidence="2" id="KW-1185">Reference proteome</keyword>